<feature type="transmembrane region" description="Helical" evidence="7">
    <location>
        <begin position="183"/>
        <end position="208"/>
    </location>
</feature>
<proteinExistence type="inferred from homology"/>
<dbReference type="InterPro" id="IPR000515">
    <property type="entry name" value="MetI-like"/>
</dbReference>
<dbReference type="PROSITE" id="PS50928">
    <property type="entry name" value="ABC_TM1"/>
    <property type="match status" value="1"/>
</dbReference>
<keyword evidence="4 7" id="KW-0812">Transmembrane</keyword>
<feature type="transmembrane region" description="Helical" evidence="7">
    <location>
        <begin position="119"/>
        <end position="140"/>
    </location>
</feature>
<gene>
    <name evidence="9" type="ORF">KL86DPRO_20217</name>
</gene>
<sequence>MRNAGWPLLIFGIFLGVWHTATAAAWVSPILLPSPLETVRYLVEATADGLLIGALLVTLKRLLIGFFIGLIGGLALGFLIYASPLARQTLGLAALGLQTLPSVCWTPLAILWFGQSEAAMYFVVIMGTVWALALAVKNALEATPPIYIRAARVMGASGYHIWTGVILPAALPQMLSGAKLGWAFAWRSLMAAEIYVVIINQFGLGQLLHFGRELNAMDQVLGVMLIIILVGVLADRYVFRPAEKYFQTTRGLA</sequence>
<dbReference type="Gene3D" id="1.10.3720.10">
    <property type="entry name" value="MetI-like"/>
    <property type="match status" value="1"/>
</dbReference>
<comment type="similarity">
    <text evidence="7">Belongs to the binding-protein-dependent transport system permease family.</text>
</comment>
<reference evidence="9" key="1">
    <citation type="submission" date="2016-04" db="EMBL/GenBank/DDBJ databases">
        <authorList>
            <person name="Evans L.H."/>
            <person name="Alamgir A."/>
            <person name="Owens N."/>
            <person name="Weber N.D."/>
            <person name="Virtaneva K."/>
            <person name="Barbian K."/>
            <person name="Babar A."/>
            <person name="Rosenke K."/>
        </authorList>
    </citation>
    <scope>NUCLEOTIDE SEQUENCE</scope>
    <source>
        <strain evidence="9">86</strain>
    </source>
</reference>
<feature type="domain" description="ABC transmembrane type-1" evidence="8">
    <location>
        <begin position="51"/>
        <end position="238"/>
    </location>
</feature>
<keyword evidence="3" id="KW-1003">Cell membrane</keyword>
<evidence type="ECO:0000256" key="6">
    <source>
        <dbReference type="ARBA" id="ARBA00023136"/>
    </source>
</evidence>
<evidence type="ECO:0000256" key="3">
    <source>
        <dbReference type="ARBA" id="ARBA00022475"/>
    </source>
</evidence>
<evidence type="ECO:0000256" key="7">
    <source>
        <dbReference type="RuleBase" id="RU363032"/>
    </source>
</evidence>
<evidence type="ECO:0000256" key="4">
    <source>
        <dbReference type="ARBA" id="ARBA00022692"/>
    </source>
</evidence>
<dbReference type="PANTHER" id="PTHR30151">
    <property type="entry name" value="ALKANE SULFONATE ABC TRANSPORTER-RELATED, MEMBRANE SUBUNIT"/>
    <property type="match status" value="1"/>
</dbReference>
<evidence type="ECO:0000256" key="2">
    <source>
        <dbReference type="ARBA" id="ARBA00022448"/>
    </source>
</evidence>
<dbReference type="CDD" id="cd06261">
    <property type="entry name" value="TM_PBP2"/>
    <property type="match status" value="1"/>
</dbReference>
<dbReference type="Pfam" id="PF00528">
    <property type="entry name" value="BPD_transp_1"/>
    <property type="match status" value="1"/>
</dbReference>
<organism evidence="9">
    <name type="scientific">uncultured delta proteobacterium</name>
    <dbReference type="NCBI Taxonomy" id="34034"/>
    <lineage>
        <taxon>Bacteria</taxon>
        <taxon>Deltaproteobacteria</taxon>
        <taxon>environmental samples</taxon>
    </lineage>
</organism>
<dbReference type="AlphaFoldDB" id="A0A212JWP6"/>
<evidence type="ECO:0000256" key="5">
    <source>
        <dbReference type="ARBA" id="ARBA00022989"/>
    </source>
</evidence>
<dbReference type="GO" id="GO:0005886">
    <property type="term" value="C:plasma membrane"/>
    <property type="evidence" value="ECO:0007669"/>
    <property type="project" value="UniProtKB-SubCell"/>
</dbReference>
<feature type="transmembrane region" description="Helical" evidence="7">
    <location>
        <begin position="220"/>
        <end position="239"/>
    </location>
</feature>
<accession>A0A212JWP6</accession>
<protein>
    <submittedName>
        <fullName evidence="9">ABC-type nitrate/sulfonate/bicarbonate transport system, permease component</fullName>
    </submittedName>
</protein>
<keyword evidence="6 7" id="KW-0472">Membrane</keyword>
<feature type="transmembrane region" description="Helical" evidence="7">
    <location>
        <begin position="89"/>
        <end position="113"/>
    </location>
</feature>
<dbReference type="EMBL" id="FLUQ01000002">
    <property type="protein sequence ID" value="SBW03871.1"/>
    <property type="molecule type" value="Genomic_DNA"/>
</dbReference>
<keyword evidence="5 7" id="KW-1133">Transmembrane helix</keyword>
<evidence type="ECO:0000313" key="9">
    <source>
        <dbReference type="EMBL" id="SBW03871.1"/>
    </source>
</evidence>
<evidence type="ECO:0000256" key="1">
    <source>
        <dbReference type="ARBA" id="ARBA00004651"/>
    </source>
</evidence>
<feature type="transmembrane region" description="Helical" evidence="7">
    <location>
        <begin position="62"/>
        <end position="82"/>
    </location>
</feature>
<keyword evidence="2 7" id="KW-0813">Transport</keyword>
<dbReference type="InterPro" id="IPR035906">
    <property type="entry name" value="MetI-like_sf"/>
</dbReference>
<name>A0A212JWP6_9DELT</name>
<dbReference type="PANTHER" id="PTHR30151:SF0">
    <property type="entry name" value="ABC TRANSPORTER PERMEASE PROTEIN MJ0413-RELATED"/>
    <property type="match status" value="1"/>
</dbReference>
<comment type="subcellular location">
    <subcellularLocation>
        <location evidence="1 7">Cell membrane</location>
        <topology evidence="1 7">Multi-pass membrane protein</topology>
    </subcellularLocation>
</comment>
<dbReference type="GO" id="GO:0055085">
    <property type="term" value="P:transmembrane transport"/>
    <property type="evidence" value="ECO:0007669"/>
    <property type="project" value="InterPro"/>
</dbReference>
<evidence type="ECO:0000259" key="8">
    <source>
        <dbReference type="PROSITE" id="PS50928"/>
    </source>
</evidence>
<dbReference type="SUPFAM" id="SSF161098">
    <property type="entry name" value="MetI-like"/>
    <property type="match status" value="1"/>
</dbReference>